<gene>
    <name evidence="2" type="ORF">SAMN04488055_2430</name>
</gene>
<proteinExistence type="predicted"/>
<dbReference type="InterPro" id="IPR024653">
    <property type="entry name" value="Peptidase_M10/M27/M57"/>
</dbReference>
<dbReference type="Proteomes" id="UP000185003">
    <property type="component" value="Unassembled WGS sequence"/>
</dbReference>
<dbReference type="Pfam" id="PF12388">
    <property type="entry name" value="Peptidase_M57"/>
    <property type="match status" value="1"/>
</dbReference>
<dbReference type="GO" id="GO:0008237">
    <property type="term" value="F:metallopeptidase activity"/>
    <property type="evidence" value="ECO:0007669"/>
    <property type="project" value="InterPro"/>
</dbReference>
<feature type="chain" id="PRO_5012478325" evidence="1">
    <location>
        <begin position="22"/>
        <end position="276"/>
    </location>
</feature>
<dbReference type="STRING" id="536979.SAMN04488055_2430"/>
<evidence type="ECO:0000313" key="2">
    <source>
        <dbReference type="EMBL" id="SIN99158.1"/>
    </source>
</evidence>
<evidence type="ECO:0000256" key="1">
    <source>
        <dbReference type="SAM" id="SignalP"/>
    </source>
</evidence>
<keyword evidence="1" id="KW-0732">Signal</keyword>
<accession>A0A1N6FV75</accession>
<sequence>MKKQTRSILLCLFMMAGIVIASCQKEATKAEPAPSEIPRQVQDLIKSRGFSTENVRNYNGGYLIEGDIFLDKETLAAETSTPNLRIAEVEQYRTNNLVRNLPRVIKIKVVNLGNAFIQGTDLAISRYNALGLSLTFQRVTSGTANVTIQGFYEGPSGGFITLGYAGFPTSSGNPYNSISMNTHPQAYGSNPNVNYVGSVIQHELGHCIGFRHTDYMNRAYSCGSSGAGNEGAGSIGAVHIPGTPTGPDAGSWMLACSNGGNRTFNTNDKVALNYLY</sequence>
<evidence type="ECO:0000313" key="3">
    <source>
        <dbReference type="Proteomes" id="UP000185003"/>
    </source>
</evidence>
<name>A0A1N6FV75_9BACT</name>
<dbReference type="AlphaFoldDB" id="A0A1N6FV75"/>
<dbReference type="SUPFAM" id="SSF55486">
    <property type="entry name" value="Metalloproteases ('zincins'), catalytic domain"/>
    <property type="match status" value="1"/>
</dbReference>
<dbReference type="OrthoDB" id="785995at2"/>
<dbReference type="EMBL" id="FSRA01000001">
    <property type="protein sequence ID" value="SIN99158.1"/>
    <property type="molecule type" value="Genomic_DNA"/>
</dbReference>
<dbReference type="PROSITE" id="PS51257">
    <property type="entry name" value="PROKAR_LIPOPROTEIN"/>
    <property type="match status" value="1"/>
</dbReference>
<dbReference type="RefSeq" id="WP_074240569.1">
    <property type="nucleotide sequence ID" value="NZ_FSRA01000001.1"/>
</dbReference>
<reference evidence="2 3" key="1">
    <citation type="submission" date="2016-11" db="EMBL/GenBank/DDBJ databases">
        <authorList>
            <person name="Jaros S."/>
            <person name="Januszkiewicz K."/>
            <person name="Wedrychowicz H."/>
        </authorList>
    </citation>
    <scope>NUCLEOTIDE SEQUENCE [LARGE SCALE GENOMIC DNA]</scope>
    <source>
        <strain evidence="2 3">DSM 24787</strain>
    </source>
</reference>
<organism evidence="2 3">
    <name type="scientific">Chitinophaga niabensis</name>
    <dbReference type="NCBI Taxonomy" id="536979"/>
    <lineage>
        <taxon>Bacteria</taxon>
        <taxon>Pseudomonadati</taxon>
        <taxon>Bacteroidota</taxon>
        <taxon>Chitinophagia</taxon>
        <taxon>Chitinophagales</taxon>
        <taxon>Chitinophagaceae</taxon>
        <taxon>Chitinophaga</taxon>
    </lineage>
</organism>
<protein>
    <submittedName>
        <fullName evidence="2">Dual-action HEIGH metallo-peptidase</fullName>
    </submittedName>
</protein>
<feature type="signal peptide" evidence="1">
    <location>
        <begin position="1"/>
        <end position="21"/>
    </location>
</feature>
<dbReference type="Gene3D" id="3.40.390.10">
    <property type="entry name" value="Collagenase (Catalytic Domain)"/>
    <property type="match status" value="1"/>
</dbReference>
<keyword evidence="3" id="KW-1185">Reference proteome</keyword>
<dbReference type="InterPro" id="IPR024079">
    <property type="entry name" value="MetalloPept_cat_dom_sf"/>
</dbReference>